<dbReference type="AlphaFoldDB" id="A0A5C8Z2B9"/>
<comment type="caution">
    <text evidence="2">The sequence shown here is derived from an EMBL/GenBank/DDBJ whole genome shotgun (WGS) entry which is preliminary data.</text>
</comment>
<evidence type="ECO:0000313" key="2">
    <source>
        <dbReference type="EMBL" id="TXR51399.1"/>
    </source>
</evidence>
<dbReference type="Proteomes" id="UP000321764">
    <property type="component" value="Unassembled WGS sequence"/>
</dbReference>
<evidence type="ECO:0000256" key="1">
    <source>
        <dbReference type="SAM" id="Phobius"/>
    </source>
</evidence>
<accession>A0A5C8Z2B9</accession>
<gene>
    <name evidence="2" type="ORF">FME95_12795</name>
</gene>
<dbReference type="RefSeq" id="WP_147714894.1">
    <property type="nucleotide sequence ID" value="NZ_VKAD01000003.1"/>
</dbReference>
<reference evidence="2 3" key="1">
    <citation type="submission" date="2019-07" db="EMBL/GenBank/DDBJ databases">
        <title>Reinekea sp. strain SSH23 genome sequencing and assembly.</title>
        <authorList>
            <person name="Kim I."/>
        </authorList>
    </citation>
    <scope>NUCLEOTIDE SEQUENCE [LARGE SCALE GENOMIC DNA]</scope>
    <source>
        <strain evidence="2 3">SSH23</strain>
    </source>
</reference>
<keyword evidence="3" id="KW-1185">Reference proteome</keyword>
<dbReference type="EMBL" id="VKAD01000003">
    <property type="protein sequence ID" value="TXR51399.1"/>
    <property type="molecule type" value="Genomic_DNA"/>
</dbReference>
<protein>
    <submittedName>
        <fullName evidence="2">Uncharacterized protein</fullName>
    </submittedName>
</protein>
<feature type="transmembrane region" description="Helical" evidence="1">
    <location>
        <begin position="30"/>
        <end position="46"/>
    </location>
</feature>
<keyword evidence="1" id="KW-0812">Transmembrane</keyword>
<organism evidence="2 3">
    <name type="scientific">Reinekea thalattae</name>
    <dbReference type="NCBI Taxonomy" id="2593301"/>
    <lineage>
        <taxon>Bacteria</taxon>
        <taxon>Pseudomonadati</taxon>
        <taxon>Pseudomonadota</taxon>
        <taxon>Gammaproteobacteria</taxon>
        <taxon>Oceanospirillales</taxon>
        <taxon>Saccharospirillaceae</taxon>
        <taxon>Reinekea</taxon>
    </lineage>
</organism>
<sequence>MTFLFSVLTLLALLAVTLVAQSTGMMVSNYFALLGALAFYVVWQARKQGSFQPTKNKRSAA</sequence>
<keyword evidence="1" id="KW-1133">Transmembrane helix</keyword>
<keyword evidence="1" id="KW-0472">Membrane</keyword>
<evidence type="ECO:0000313" key="3">
    <source>
        <dbReference type="Proteomes" id="UP000321764"/>
    </source>
</evidence>
<proteinExistence type="predicted"/>
<name>A0A5C8Z2B9_9GAMM</name>